<dbReference type="HOGENOM" id="CLU_069356_12_1_11"/>
<dbReference type="InterPro" id="IPR050109">
    <property type="entry name" value="HTH-type_TetR-like_transc_reg"/>
</dbReference>
<dbReference type="InterPro" id="IPR001647">
    <property type="entry name" value="HTH_TetR"/>
</dbReference>
<dbReference type="InterPro" id="IPR036271">
    <property type="entry name" value="Tet_transcr_reg_TetR-rel_C_sf"/>
</dbReference>
<dbReference type="KEGG" id="scy:SCATT_p06140"/>
<dbReference type="PATRIC" id="fig|1003195.11.peg.1077"/>
<organism evidence="6 7">
    <name type="scientific">Streptantibioticus cattleyicolor (strain ATCC 35852 / DSM 46488 / JCM 4925 / NBRC 14057 / NRRL 8057)</name>
    <name type="common">Streptomyces cattleya</name>
    <dbReference type="NCBI Taxonomy" id="1003195"/>
    <lineage>
        <taxon>Bacteria</taxon>
        <taxon>Bacillati</taxon>
        <taxon>Actinomycetota</taxon>
        <taxon>Actinomycetes</taxon>
        <taxon>Kitasatosporales</taxon>
        <taxon>Streptomycetaceae</taxon>
        <taxon>Streptantibioticus</taxon>
    </lineage>
</organism>
<reference evidence="7" key="1">
    <citation type="submission" date="2011-12" db="EMBL/GenBank/DDBJ databases">
        <title>Complete genome sequence of Streptomyces cattleya strain DSM 46488.</title>
        <authorList>
            <person name="Ou H.-Y."/>
            <person name="Li P."/>
            <person name="Zhao C."/>
            <person name="O'Hagan D."/>
            <person name="Deng Z."/>
        </authorList>
    </citation>
    <scope>NUCLEOTIDE SEQUENCE [LARGE SCALE GENOMIC DNA]</scope>
    <source>
        <strain evidence="7">ATCC 35852 / DSM 46488 / JCM 4925 / NBRC 14057 / NRRL 8057</strain>
        <plasmid evidence="7">Plasmid pSCATT</plasmid>
    </source>
</reference>
<protein>
    <submittedName>
        <fullName evidence="6">Transcriptional regulator, TetR family</fullName>
    </submittedName>
</protein>
<keyword evidence="3" id="KW-0804">Transcription</keyword>
<dbReference type="Pfam" id="PF00440">
    <property type="entry name" value="TetR_N"/>
    <property type="match status" value="1"/>
</dbReference>
<dbReference type="Proteomes" id="UP000007842">
    <property type="component" value="Plasmid pSCATT"/>
</dbReference>
<accession>G8XGY0</accession>
<sequence length="212" mass="23290">MDPRKRRTMDALLRAAEEVFSERPVDEVTVEEIAGRAGVAVGSIYNHFGSKTGLHAAVVARALAADQDYMDGAYLPERSPVAQIRAAADAYLRFYLDHPDFFRLLAFPQSPGRYPAGRELSSRLVRTVTEQNERLVAALRAAVDRGEVRPVDAEEVATVLWATWNGIISLAWRPDRLRHSEDDLRRLLATATDVIAHGLLTEAAEGSDAPGG</sequence>
<dbReference type="KEGG" id="sct:SCAT_p1119"/>
<evidence type="ECO:0000259" key="5">
    <source>
        <dbReference type="PROSITE" id="PS50977"/>
    </source>
</evidence>
<accession>F8JJ84</accession>
<evidence type="ECO:0000256" key="4">
    <source>
        <dbReference type="PROSITE-ProRule" id="PRU00335"/>
    </source>
</evidence>
<dbReference type="Gene3D" id="1.10.357.10">
    <property type="entry name" value="Tetracycline Repressor, domain 2"/>
    <property type="match status" value="1"/>
</dbReference>
<evidence type="ECO:0000256" key="2">
    <source>
        <dbReference type="ARBA" id="ARBA00023125"/>
    </source>
</evidence>
<evidence type="ECO:0000313" key="7">
    <source>
        <dbReference type="Proteomes" id="UP000007842"/>
    </source>
</evidence>
<dbReference type="EMBL" id="CP003229">
    <property type="protein sequence ID" value="AEW98807.1"/>
    <property type="molecule type" value="Genomic_DNA"/>
</dbReference>
<dbReference type="GO" id="GO:0003700">
    <property type="term" value="F:DNA-binding transcription factor activity"/>
    <property type="evidence" value="ECO:0007669"/>
    <property type="project" value="TreeGrafter"/>
</dbReference>
<keyword evidence="7" id="KW-1185">Reference proteome</keyword>
<dbReference type="PRINTS" id="PR00455">
    <property type="entry name" value="HTHTETR"/>
</dbReference>
<dbReference type="Pfam" id="PF13305">
    <property type="entry name" value="TetR_C_33"/>
    <property type="match status" value="1"/>
</dbReference>
<keyword evidence="1" id="KW-0805">Transcription regulation</keyword>
<dbReference type="PANTHER" id="PTHR30055">
    <property type="entry name" value="HTH-TYPE TRANSCRIPTIONAL REGULATOR RUTR"/>
    <property type="match status" value="1"/>
</dbReference>
<evidence type="ECO:0000256" key="3">
    <source>
        <dbReference type="ARBA" id="ARBA00023163"/>
    </source>
</evidence>
<dbReference type="SUPFAM" id="SSF48498">
    <property type="entry name" value="Tetracyclin repressor-like, C-terminal domain"/>
    <property type="match status" value="1"/>
</dbReference>
<feature type="domain" description="HTH tetR-type" evidence="5">
    <location>
        <begin position="6"/>
        <end position="66"/>
    </location>
</feature>
<dbReference type="SUPFAM" id="SSF46689">
    <property type="entry name" value="Homeodomain-like"/>
    <property type="match status" value="1"/>
</dbReference>
<dbReference type="PANTHER" id="PTHR30055:SF234">
    <property type="entry name" value="HTH-TYPE TRANSCRIPTIONAL REGULATOR BETI"/>
    <property type="match status" value="1"/>
</dbReference>
<dbReference type="PROSITE" id="PS50977">
    <property type="entry name" value="HTH_TETR_2"/>
    <property type="match status" value="1"/>
</dbReference>
<dbReference type="AlphaFoldDB" id="F8JJ84"/>
<name>F8JJ84_STREN</name>
<evidence type="ECO:0000313" key="6">
    <source>
        <dbReference type="EMBL" id="AEW98807.1"/>
    </source>
</evidence>
<dbReference type="InterPro" id="IPR025996">
    <property type="entry name" value="MT1864/Rv1816-like_C"/>
</dbReference>
<proteinExistence type="predicted"/>
<dbReference type="GO" id="GO:0000976">
    <property type="term" value="F:transcription cis-regulatory region binding"/>
    <property type="evidence" value="ECO:0007669"/>
    <property type="project" value="TreeGrafter"/>
</dbReference>
<evidence type="ECO:0000256" key="1">
    <source>
        <dbReference type="ARBA" id="ARBA00023015"/>
    </source>
</evidence>
<dbReference type="InterPro" id="IPR009057">
    <property type="entry name" value="Homeodomain-like_sf"/>
</dbReference>
<keyword evidence="2 4" id="KW-0238">DNA-binding</keyword>
<gene>
    <name evidence="6" type="ordered locus">SCATT_p06140</name>
</gene>
<keyword evidence="6" id="KW-0614">Plasmid</keyword>
<geneLocation type="plasmid" evidence="6 7">
    <name>pSCATT</name>
</geneLocation>
<dbReference type="OrthoDB" id="9802498at2"/>
<feature type="DNA-binding region" description="H-T-H motif" evidence="4">
    <location>
        <begin position="29"/>
        <end position="48"/>
    </location>
</feature>